<organism evidence="1 2">
    <name type="scientific">Linderina macrospora</name>
    <dbReference type="NCBI Taxonomy" id="4868"/>
    <lineage>
        <taxon>Eukaryota</taxon>
        <taxon>Fungi</taxon>
        <taxon>Fungi incertae sedis</taxon>
        <taxon>Zoopagomycota</taxon>
        <taxon>Kickxellomycotina</taxon>
        <taxon>Kickxellomycetes</taxon>
        <taxon>Kickxellales</taxon>
        <taxon>Kickxellaceae</taxon>
        <taxon>Linderina</taxon>
    </lineage>
</organism>
<comment type="caution">
    <text evidence="1">The sequence shown here is derived from an EMBL/GenBank/DDBJ whole genome shotgun (WGS) entry which is preliminary data.</text>
</comment>
<evidence type="ECO:0000313" key="1">
    <source>
        <dbReference type="EMBL" id="KAJ1928306.1"/>
    </source>
</evidence>
<gene>
    <name evidence="1" type="primary">LOS1_2</name>
    <name evidence="1" type="ORF">FBU59_007141</name>
</gene>
<dbReference type="EMBL" id="JANBPW010006671">
    <property type="protein sequence ID" value="KAJ1928306.1"/>
    <property type="molecule type" value="Genomic_DNA"/>
</dbReference>
<sequence>MTLLFGLLKTPALCNESCRCLVEIVSKGMRPMEKLYLIQFLNIVEVMGQLEAGDVDFAENVGKLANATAVELKAIWADKDPATTAEAHATACALIEQLMPLLLRFLAHEYDNVSSTVFPAISDILSVFKKLQKEGTGLTETQQGFLAQLLPVLVEKLKYDEGYPWPLPGESHAVDNDGSLDEDDEEVMFGELRRNLRVFIDAIGQIAPGLYDSVVLTTAHNIFKQCSQYGVSAERAADADGDGQGQLGWVRAELGVYLAQAYGERLSTIKGLRFAGTKSGAHPPNGSSTMASQASTDALAELMTVMIQSGIVSCVHPAIAPTFFENCVR</sequence>
<evidence type="ECO:0000313" key="2">
    <source>
        <dbReference type="Proteomes" id="UP001150603"/>
    </source>
</evidence>
<proteinExistence type="predicted"/>
<accession>A0ACC1IY58</accession>
<protein>
    <submittedName>
        <fullName evidence="1">Pre-tRNA nuclear export protein</fullName>
    </submittedName>
</protein>
<dbReference type="Proteomes" id="UP001150603">
    <property type="component" value="Unassembled WGS sequence"/>
</dbReference>
<reference evidence="1" key="1">
    <citation type="submission" date="2022-07" db="EMBL/GenBank/DDBJ databases">
        <title>Phylogenomic reconstructions and comparative analyses of Kickxellomycotina fungi.</title>
        <authorList>
            <person name="Reynolds N.K."/>
            <person name="Stajich J.E."/>
            <person name="Barry K."/>
            <person name="Grigoriev I.V."/>
            <person name="Crous P."/>
            <person name="Smith M.E."/>
        </authorList>
    </citation>
    <scope>NUCLEOTIDE SEQUENCE</scope>
    <source>
        <strain evidence="1">NRRL 5244</strain>
    </source>
</reference>
<keyword evidence="2" id="KW-1185">Reference proteome</keyword>
<name>A0ACC1IY58_9FUNG</name>
<feature type="non-terminal residue" evidence="1">
    <location>
        <position position="329"/>
    </location>
</feature>